<gene>
    <name evidence="1" type="ORF">ACFFGX_14665</name>
</gene>
<dbReference type="RefSeq" id="WP_376947120.1">
    <property type="nucleotide sequence ID" value="NZ_CP171449.1"/>
</dbReference>
<evidence type="ECO:0000313" key="1">
    <source>
        <dbReference type="EMBL" id="MFC0710736.1"/>
    </source>
</evidence>
<protein>
    <submittedName>
        <fullName evidence="1">Uncharacterized protein</fullName>
    </submittedName>
</protein>
<reference evidence="1 2" key="1">
    <citation type="submission" date="2024-09" db="EMBL/GenBank/DDBJ databases">
        <authorList>
            <person name="Sun Q."/>
            <person name="Mori K."/>
        </authorList>
    </citation>
    <scope>NUCLEOTIDE SEQUENCE [LARGE SCALE GENOMIC DNA]</scope>
    <source>
        <strain evidence="1 2">NCAIM B.01794</strain>
    </source>
</reference>
<dbReference type="Proteomes" id="UP001589891">
    <property type="component" value="Unassembled WGS sequence"/>
</dbReference>
<organism evidence="1 2">
    <name type="scientific">Azorhizophilus paspali</name>
    <name type="common">Azotobacter paspali</name>
    <dbReference type="NCBI Taxonomy" id="69963"/>
    <lineage>
        <taxon>Bacteria</taxon>
        <taxon>Pseudomonadati</taxon>
        <taxon>Pseudomonadota</taxon>
        <taxon>Gammaproteobacteria</taxon>
        <taxon>Pseudomonadales</taxon>
        <taxon>Pseudomonadaceae</taxon>
        <taxon>Azorhizophilus</taxon>
    </lineage>
</organism>
<accession>A0ABV6SMH3</accession>
<comment type="caution">
    <text evidence="1">The sequence shown here is derived from an EMBL/GenBank/DDBJ whole genome shotgun (WGS) entry which is preliminary data.</text>
</comment>
<keyword evidence="2" id="KW-1185">Reference proteome</keyword>
<name>A0ABV6SMH3_AZOPA</name>
<evidence type="ECO:0000313" key="2">
    <source>
        <dbReference type="Proteomes" id="UP001589891"/>
    </source>
</evidence>
<proteinExistence type="predicted"/>
<dbReference type="EMBL" id="JBHLSS010000094">
    <property type="protein sequence ID" value="MFC0710736.1"/>
    <property type="molecule type" value="Genomic_DNA"/>
</dbReference>
<sequence length="80" mass="8489">MNEKAFQQLANLVLALSKALAHTQPDAAKAFIGAAIYASRQDGSGDEIAIQVWGKCFPGQPLPTVVSSDIMDTLLNKSKS</sequence>